<evidence type="ECO:0000313" key="3">
    <source>
        <dbReference type="Proteomes" id="UP000054815"/>
    </source>
</evidence>
<feature type="region of interest" description="Disordered" evidence="1">
    <location>
        <begin position="37"/>
        <end position="57"/>
    </location>
</feature>
<comment type="caution">
    <text evidence="2">The sequence shown here is derived from an EMBL/GenBank/DDBJ whole genome shotgun (WGS) entry which is preliminary data.</text>
</comment>
<name>A0A0V0YHS4_TRIPS</name>
<reference evidence="2 3" key="1">
    <citation type="submission" date="2015-01" db="EMBL/GenBank/DDBJ databases">
        <title>Evolution of Trichinella species and genotypes.</title>
        <authorList>
            <person name="Korhonen P.K."/>
            <person name="Edoardo P."/>
            <person name="Giuseppe L.R."/>
            <person name="Gasser R.B."/>
        </authorList>
    </citation>
    <scope>NUCLEOTIDE SEQUENCE [LARGE SCALE GENOMIC DNA]</scope>
    <source>
        <strain evidence="2">ISS141</strain>
    </source>
</reference>
<organism evidence="2 3">
    <name type="scientific">Trichinella pseudospiralis</name>
    <name type="common">Parasitic roundworm</name>
    <dbReference type="NCBI Taxonomy" id="6337"/>
    <lineage>
        <taxon>Eukaryota</taxon>
        <taxon>Metazoa</taxon>
        <taxon>Ecdysozoa</taxon>
        <taxon>Nematoda</taxon>
        <taxon>Enoplea</taxon>
        <taxon>Dorylaimia</taxon>
        <taxon>Trichinellida</taxon>
        <taxon>Trichinellidae</taxon>
        <taxon>Trichinella</taxon>
    </lineage>
</organism>
<gene>
    <name evidence="2" type="ORF">T4E_8073</name>
</gene>
<dbReference type="Proteomes" id="UP000054815">
    <property type="component" value="Unassembled WGS sequence"/>
</dbReference>
<protein>
    <submittedName>
        <fullName evidence="2">Uncharacterized protein</fullName>
    </submittedName>
</protein>
<proteinExistence type="predicted"/>
<accession>A0A0V0YHS4</accession>
<dbReference type="AlphaFoldDB" id="A0A0V0YHS4"/>
<sequence>MTYQVFYHSWCTNPQSSFLDLARLKCLIHRVTNNHWGKSHRSQPPTKYHAPTPTNHLSSRQPTTVIFLMITKVLNTLPPVTVAQYRYSLQ</sequence>
<evidence type="ECO:0000256" key="1">
    <source>
        <dbReference type="SAM" id="MobiDB-lite"/>
    </source>
</evidence>
<dbReference type="EMBL" id="JYDU01000011">
    <property type="protein sequence ID" value="KRX99901.1"/>
    <property type="molecule type" value="Genomic_DNA"/>
</dbReference>
<evidence type="ECO:0000313" key="2">
    <source>
        <dbReference type="EMBL" id="KRX99901.1"/>
    </source>
</evidence>